<evidence type="ECO:0000256" key="6">
    <source>
        <dbReference type="ARBA" id="ARBA00022989"/>
    </source>
</evidence>
<keyword evidence="3" id="KW-1003">Cell membrane</keyword>
<accession>A0ABN6P774</accession>
<keyword evidence="11" id="KW-1185">Reference proteome</keyword>
<keyword evidence="4" id="KW-0997">Cell inner membrane</keyword>
<keyword evidence="7 9" id="KW-0472">Membrane</keyword>
<dbReference type="PANTHER" id="PTHR30574:SF1">
    <property type="entry name" value="SULPHUR TRANSPORT DOMAIN-CONTAINING PROTEIN"/>
    <property type="match status" value="1"/>
</dbReference>
<proteinExistence type="inferred from homology"/>
<protein>
    <submittedName>
        <fullName evidence="10">Membrane protein</fullName>
    </submittedName>
</protein>
<keyword evidence="6 9" id="KW-1133">Transmembrane helix</keyword>
<sequence>MAARRSVPVRDDRPPAAMSATATRAAAAPWPVLAAALLLAGGAAWFGAGHGWRQAALWALGAGLGVALYHATFSFAGGFRALLGQRRSAAFRAQLVMLAILVVLMLPAIDAGSLAGAPVRGIVFPLGVAVVVGAFLFGVGMQLGGGCGSGTLYTAGGGSLRMLLTLAFFVAGATLAAWQSEAWSGLPALPAATLPGLLGLWPAVGVSLALLAAAGAAAWLAERRRHGAATPLRGTGGAWLHGPWPLLWGAVALALLNLATLWLAGRPWVITAAFPLWGSRVIEALGLDDPAFWAFWEDPTRTEAFLRPVLADRTTVMDVGLMAGALLAAGLAGRFAPRLAMPWRHAVASVLGGLLLGVGAVVASGCNISAYVAGIASGSLHGWGWIIPALAGNWVGMRLRPAFGLPA</sequence>
<organism evidence="10 11">
    <name type="scientific">Roseomonas fluvialis</name>
    <dbReference type="NCBI Taxonomy" id="1750527"/>
    <lineage>
        <taxon>Bacteria</taxon>
        <taxon>Pseudomonadati</taxon>
        <taxon>Pseudomonadota</taxon>
        <taxon>Alphaproteobacteria</taxon>
        <taxon>Acetobacterales</taxon>
        <taxon>Roseomonadaceae</taxon>
        <taxon>Roseomonas</taxon>
    </lineage>
</organism>
<gene>
    <name evidence="10" type="ORF">Rmf_45180</name>
</gene>
<evidence type="ECO:0000256" key="2">
    <source>
        <dbReference type="ARBA" id="ARBA00022448"/>
    </source>
</evidence>
<feature type="transmembrane region" description="Helical" evidence="9">
    <location>
        <begin position="200"/>
        <end position="221"/>
    </location>
</feature>
<feature type="transmembrane region" description="Helical" evidence="9">
    <location>
        <begin position="122"/>
        <end position="141"/>
    </location>
</feature>
<dbReference type="Proteomes" id="UP000831327">
    <property type="component" value="Chromosome"/>
</dbReference>
<comment type="subcellular location">
    <subcellularLocation>
        <location evidence="1">Cell inner membrane</location>
        <topology evidence="1">Multi-pass membrane protein</topology>
    </subcellularLocation>
</comment>
<keyword evidence="2" id="KW-0813">Transport</keyword>
<evidence type="ECO:0000313" key="10">
    <source>
        <dbReference type="EMBL" id="BDG74589.1"/>
    </source>
</evidence>
<comment type="similarity">
    <text evidence="8">Belongs to the TsuA/YedE (TC 9.B.102) family.</text>
</comment>
<feature type="transmembrane region" description="Helical" evidence="9">
    <location>
        <begin position="58"/>
        <end position="83"/>
    </location>
</feature>
<feature type="transmembrane region" description="Helical" evidence="9">
    <location>
        <begin position="95"/>
        <end position="116"/>
    </location>
</feature>
<feature type="transmembrane region" description="Helical" evidence="9">
    <location>
        <begin position="315"/>
        <end position="333"/>
    </location>
</feature>
<feature type="transmembrane region" description="Helical" evidence="9">
    <location>
        <begin position="345"/>
        <end position="364"/>
    </location>
</feature>
<dbReference type="EMBL" id="AP025637">
    <property type="protein sequence ID" value="BDG74589.1"/>
    <property type="molecule type" value="Genomic_DNA"/>
</dbReference>
<feature type="transmembrane region" description="Helical" evidence="9">
    <location>
        <begin position="162"/>
        <end position="180"/>
    </location>
</feature>
<evidence type="ECO:0000313" key="11">
    <source>
        <dbReference type="Proteomes" id="UP000831327"/>
    </source>
</evidence>
<feature type="transmembrane region" description="Helical" evidence="9">
    <location>
        <begin position="21"/>
        <end position="46"/>
    </location>
</feature>
<dbReference type="Pfam" id="PF04143">
    <property type="entry name" value="Sulf_transp"/>
    <property type="match status" value="1"/>
</dbReference>
<evidence type="ECO:0000256" key="3">
    <source>
        <dbReference type="ARBA" id="ARBA00022475"/>
    </source>
</evidence>
<keyword evidence="5 9" id="KW-0812">Transmembrane</keyword>
<dbReference type="PANTHER" id="PTHR30574">
    <property type="entry name" value="INNER MEMBRANE PROTEIN YEDE"/>
    <property type="match status" value="1"/>
</dbReference>
<evidence type="ECO:0000256" key="9">
    <source>
        <dbReference type="SAM" id="Phobius"/>
    </source>
</evidence>
<evidence type="ECO:0000256" key="1">
    <source>
        <dbReference type="ARBA" id="ARBA00004429"/>
    </source>
</evidence>
<dbReference type="InterPro" id="IPR007272">
    <property type="entry name" value="Sulf_transp_TsuA/YedE"/>
</dbReference>
<evidence type="ECO:0000256" key="4">
    <source>
        <dbReference type="ARBA" id="ARBA00022519"/>
    </source>
</evidence>
<reference evidence="10 11" key="1">
    <citation type="journal article" date="2016" name="Microbes Environ.">
        <title>Phylogenetically diverse aerobic anoxygenic phototrophic bacteria isolated from epilithic biofilms in Tama river, Japan.</title>
        <authorList>
            <person name="Hirose S."/>
            <person name="Matsuura K."/>
            <person name="Haruta S."/>
        </authorList>
    </citation>
    <scope>NUCLEOTIDE SEQUENCE [LARGE SCALE GENOMIC DNA]</scope>
    <source>
        <strain evidence="10 11">S08</strain>
    </source>
</reference>
<name>A0ABN6P774_9PROT</name>
<feature type="transmembrane region" description="Helical" evidence="9">
    <location>
        <begin position="242"/>
        <end position="264"/>
    </location>
</feature>
<evidence type="ECO:0000256" key="5">
    <source>
        <dbReference type="ARBA" id="ARBA00022692"/>
    </source>
</evidence>
<evidence type="ECO:0000256" key="8">
    <source>
        <dbReference type="ARBA" id="ARBA00035655"/>
    </source>
</evidence>
<evidence type="ECO:0000256" key="7">
    <source>
        <dbReference type="ARBA" id="ARBA00023136"/>
    </source>
</evidence>